<dbReference type="SUPFAM" id="SSF160964">
    <property type="entry name" value="MalF N-terminal region-like"/>
    <property type="match status" value="1"/>
</dbReference>
<dbReference type="Pfam" id="PF00528">
    <property type="entry name" value="BPD_transp_1"/>
    <property type="match status" value="1"/>
</dbReference>
<keyword evidence="4 7" id="KW-0812">Transmembrane</keyword>
<protein>
    <submittedName>
        <fullName evidence="10">Multiple sugar transport system permease protein</fullName>
    </submittedName>
</protein>
<keyword evidence="3" id="KW-1003">Cell membrane</keyword>
<evidence type="ECO:0000256" key="1">
    <source>
        <dbReference type="ARBA" id="ARBA00004651"/>
    </source>
</evidence>
<comment type="subcellular location">
    <subcellularLocation>
        <location evidence="1 7">Cell membrane</location>
        <topology evidence="1 7">Multi-pass membrane protein</topology>
    </subcellularLocation>
</comment>
<dbReference type="InterPro" id="IPR035277">
    <property type="entry name" value="MalF_N"/>
</dbReference>
<organism evidence="10 11">
    <name type="scientific">Brachybacterium sacelli</name>
    <dbReference type="NCBI Taxonomy" id="173364"/>
    <lineage>
        <taxon>Bacteria</taxon>
        <taxon>Bacillati</taxon>
        <taxon>Actinomycetota</taxon>
        <taxon>Actinomycetes</taxon>
        <taxon>Micrococcales</taxon>
        <taxon>Dermabacteraceae</taxon>
        <taxon>Brachybacterium</taxon>
    </lineage>
</organism>
<keyword evidence="6 7" id="KW-0472">Membrane</keyword>
<evidence type="ECO:0000259" key="9">
    <source>
        <dbReference type="PROSITE" id="PS50928"/>
    </source>
</evidence>
<dbReference type="Gene3D" id="1.10.3720.10">
    <property type="entry name" value="MetI-like"/>
    <property type="match status" value="1"/>
</dbReference>
<keyword evidence="2 7" id="KW-0813">Transport</keyword>
<evidence type="ECO:0000256" key="8">
    <source>
        <dbReference type="SAM" id="MobiDB-lite"/>
    </source>
</evidence>
<comment type="similarity">
    <text evidence="7">Belongs to the binding-protein-dependent transport system permease family.</text>
</comment>
<dbReference type="EMBL" id="JAGIOD010000001">
    <property type="protein sequence ID" value="MBP2380997.1"/>
    <property type="molecule type" value="Genomic_DNA"/>
</dbReference>
<dbReference type="Proteomes" id="UP001519290">
    <property type="component" value="Unassembled WGS sequence"/>
</dbReference>
<feature type="domain" description="ABC transmembrane type-1" evidence="9">
    <location>
        <begin position="109"/>
        <end position="322"/>
    </location>
</feature>
<feature type="transmembrane region" description="Helical" evidence="7">
    <location>
        <begin position="301"/>
        <end position="325"/>
    </location>
</feature>
<keyword evidence="10" id="KW-0762">Sugar transport</keyword>
<dbReference type="PROSITE" id="PS50928">
    <property type="entry name" value="ABC_TM1"/>
    <property type="match status" value="1"/>
</dbReference>
<feature type="transmembrane region" description="Helical" evidence="7">
    <location>
        <begin position="146"/>
        <end position="167"/>
    </location>
</feature>
<keyword evidence="5 7" id="KW-1133">Transmembrane helix</keyword>
<feature type="region of interest" description="Disordered" evidence="8">
    <location>
        <begin position="1"/>
        <end position="39"/>
    </location>
</feature>
<sequence length="337" mass="36586">MEDALPTVATSPPGAGTGRSSPRSRDPAPKSSPGRSGRRRVTGYQWRSIRAGLLYVSPWLIGLMVFIVYPVVYSIALSFTRYSGMEAPTWVGIQNYISAFTDPLVHKAASNTAYYAIIAIPLGLLIALVLAIAMNQNVREVALYRTIFYAPSLIPAFAMSFIFIVFLNPKFGLFNQILGLFGGQNVNLLGDPQGVKIAIILMAQFGAGNAALIFLAGLRNVPKTLYEAARVDGASPLRQFFTITLPLISPVVLFNLITGVSGALQVFTEAYVVTDGTGEPDAGALFYMMYLYRNAFGFAELGYASALAVLLFLVGLILALLIFWLSRRLVNYDVEAN</sequence>
<dbReference type="RefSeq" id="WP_209899818.1">
    <property type="nucleotide sequence ID" value="NZ_BAAAJW010000004.1"/>
</dbReference>
<dbReference type="SUPFAM" id="SSF161098">
    <property type="entry name" value="MetI-like"/>
    <property type="match status" value="1"/>
</dbReference>
<accession>A0ABS4WXR3</accession>
<evidence type="ECO:0000256" key="3">
    <source>
        <dbReference type="ARBA" id="ARBA00022475"/>
    </source>
</evidence>
<evidence type="ECO:0000256" key="6">
    <source>
        <dbReference type="ARBA" id="ARBA00023136"/>
    </source>
</evidence>
<dbReference type="PANTHER" id="PTHR30193:SF1">
    <property type="entry name" value="ABC TRANSPORTER PERMEASE PROTEIN YESP-RELATED"/>
    <property type="match status" value="1"/>
</dbReference>
<feature type="transmembrane region" description="Helical" evidence="7">
    <location>
        <begin position="113"/>
        <end position="134"/>
    </location>
</feature>
<evidence type="ECO:0000256" key="4">
    <source>
        <dbReference type="ARBA" id="ARBA00022692"/>
    </source>
</evidence>
<evidence type="ECO:0000256" key="5">
    <source>
        <dbReference type="ARBA" id="ARBA00022989"/>
    </source>
</evidence>
<evidence type="ECO:0000256" key="2">
    <source>
        <dbReference type="ARBA" id="ARBA00022448"/>
    </source>
</evidence>
<dbReference type="PANTHER" id="PTHR30193">
    <property type="entry name" value="ABC TRANSPORTER PERMEASE PROTEIN"/>
    <property type="match status" value="1"/>
</dbReference>
<name>A0ABS4WXR3_9MICO</name>
<dbReference type="CDD" id="cd06261">
    <property type="entry name" value="TM_PBP2"/>
    <property type="match status" value="1"/>
</dbReference>
<proteinExistence type="inferred from homology"/>
<feature type="transmembrane region" description="Helical" evidence="7">
    <location>
        <begin position="239"/>
        <end position="257"/>
    </location>
</feature>
<feature type="transmembrane region" description="Helical" evidence="7">
    <location>
        <begin position="53"/>
        <end position="76"/>
    </location>
</feature>
<comment type="caution">
    <text evidence="10">The sequence shown here is derived from an EMBL/GenBank/DDBJ whole genome shotgun (WGS) entry which is preliminary data.</text>
</comment>
<reference evidence="10 11" key="1">
    <citation type="submission" date="2021-03" db="EMBL/GenBank/DDBJ databases">
        <title>Sequencing the genomes of 1000 actinobacteria strains.</title>
        <authorList>
            <person name="Klenk H.-P."/>
        </authorList>
    </citation>
    <scope>NUCLEOTIDE SEQUENCE [LARGE SCALE GENOMIC DNA]</scope>
    <source>
        <strain evidence="10 11">DSM 14566</strain>
    </source>
</reference>
<dbReference type="Gene3D" id="1.20.58.370">
    <property type="entry name" value="MalF N-terminal region-like"/>
    <property type="match status" value="1"/>
</dbReference>
<feature type="transmembrane region" description="Helical" evidence="7">
    <location>
        <begin position="197"/>
        <end position="218"/>
    </location>
</feature>
<evidence type="ECO:0000256" key="7">
    <source>
        <dbReference type="RuleBase" id="RU363032"/>
    </source>
</evidence>
<dbReference type="InterPro" id="IPR051393">
    <property type="entry name" value="ABC_transporter_permease"/>
</dbReference>
<evidence type="ECO:0000313" key="11">
    <source>
        <dbReference type="Proteomes" id="UP001519290"/>
    </source>
</evidence>
<keyword evidence="11" id="KW-1185">Reference proteome</keyword>
<dbReference type="InterPro" id="IPR000515">
    <property type="entry name" value="MetI-like"/>
</dbReference>
<evidence type="ECO:0000313" key="10">
    <source>
        <dbReference type="EMBL" id="MBP2380997.1"/>
    </source>
</evidence>
<gene>
    <name evidence="10" type="ORF">JOF43_000954</name>
</gene>
<dbReference type="InterPro" id="IPR035906">
    <property type="entry name" value="MetI-like_sf"/>
</dbReference>